<dbReference type="EMBL" id="JBBBZM010000208">
    <property type="protein sequence ID" value="KAL0631816.1"/>
    <property type="molecule type" value="Genomic_DNA"/>
</dbReference>
<keyword evidence="2" id="KW-1185">Reference proteome</keyword>
<proteinExistence type="predicted"/>
<evidence type="ECO:0000313" key="2">
    <source>
        <dbReference type="Proteomes" id="UP001447188"/>
    </source>
</evidence>
<name>A0ABR3G7M7_9PEZI</name>
<gene>
    <name evidence="1" type="ORF">Q9L58_009312</name>
</gene>
<evidence type="ECO:0000313" key="1">
    <source>
        <dbReference type="EMBL" id="KAL0631816.1"/>
    </source>
</evidence>
<protein>
    <submittedName>
        <fullName evidence="1">Uncharacterized protein</fullName>
    </submittedName>
</protein>
<accession>A0ABR3G7M7</accession>
<reference evidence="1 2" key="1">
    <citation type="submission" date="2024-02" db="EMBL/GenBank/DDBJ databases">
        <title>Discinaceae phylogenomics.</title>
        <authorList>
            <person name="Dirks A.C."/>
            <person name="James T.Y."/>
        </authorList>
    </citation>
    <scope>NUCLEOTIDE SEQUENCE [LARGE SCALE GENOMIC DNA]</scope>
    <source>
        <strain evidence="1 2">ACD0624</strain>
    </source>
</reference>
<organism evidence="1 2">
    <name type="scientific">Discina gigas</name>
    <dbReference type="NCBI Taxonomy" id="1032678"/>
    <lineage>
        <taxon>Eukaryota</taxon>
        <taxon>Fungi</taxon>
        <taxon>Dikarya</taxon>
        <taxon>Ascomycota</taxon>
        <taxon>Pezizomycotina</taxon>
        <taxon>Pezizomycetes</taxon>
        <taxon>Pezizales</taxon>
        <taxon>Discinaceae</taxon>
        <taxon>Discina</taxon>
    </lineage>
</organism>
<dbReference type="Proteomes" id="UP001447188">
    <property type="component" value="Unassembled WGS sequence"/>
</dbReference>
<comment type="caution">
    <text evidence="1">The sequence shown here is derived from an EMBL/GenBank/DDBJ whole genome shotgun (WGS) entry which is preliminary data.</text>
</comment>
<sequence length="111" mass="12518">MDPVTERCDQLRLLAEQPECSKADRENIAAVINDYEQGIHVPKPGNAVLYFAGKRRSEEVPLKGISIKDKIDEWTEINPEQEGHGGRILVETFQNPKYQLLAITTHLTCST</sequence>